<dbReference type="EMBL" id="OV170227">
    <property type="protein sequence ID" value="CAH0728385.1"/>
    <property type="molecule type" value="Genomic_DNA"/>
</dbReference>
<proteinExistence type="predicted"/>
<dbReference type="OrthoDB" id="6938448at2759"/>
<organism evidence="1 2">
    <name type="scientific">Brenthis ino</name>
    <name type="common">lesser marbled fritillary</name>
    <dbReference type="NCBI Taxonomy" id="405034"/>
    <lineage>
        <taxon>Eukaryota</taxon>
        <taxon>Metazoa</taxon>
        <taxon>Ecdysozoa</taxon>
        <taxon>Arthropoda</taxon>
        <taxon>Hexapoda</taxon>
        <taxon>Insecta</taxon>
        <taxon>Pterygota</taxon>
        <taxon>Neoptera</taxon>
        <taxon>Endopterygota</taxon>
        <taxon>Lepidoptera</taxon>
        <taxon>Glossata</taxon>
        <taxon>Ditrysia</taxon>
        <taxon>Papilionoidea</taxon>
        <taxon>Nymphalidae</taxon>
        <taxon>Heliconiinae</taxon>
        <taxon>Argynnini</taxon>
        <taxon>Brenthis</taxon>
    </lineage>
</organism>
<evidence type="ECO:0000313" key="1">
    <source>
        <dbReference type="EMBL" id="CAH0728385.1"/>
    </source>
</evidence>
<keyword evidence="2" id="KW-1185">Reference proteome</keyword>
<name>A0A8J9YIX9_9NEOP</name>
<gene>
    <name evidence="1" type="ORF">BINO364_LOCUS13606</name>
</gene>
<dbReference type="Proteomes" id="UP000838878">
    <property type="component" value="Chromosome 7"/>
</dbReference>
<accession>A0A8J9YIX9</accession>
<evidence type="ECO:0000313" key="2">
    <source>
        <dbReference type="Proteomes" id="UP000838878"/>
    </source>
</evidence>
<dbReference type="AlphaFoldDB" id="A0A8J9YIX9"/>
<feature type="non-terminal residue" evidence="1">
    <location>
        <position position="93"/>
    </location>
</feature>
<protein>
    <submittedName>
        <fullName evidence="1">Uncharacterized protein</fullName>
    </submittedName>
</protein>
<sequence length="93" mass="10442">MEKKTQSEPPDPGEIFYMPETEFLPSTSFSRKRSGIQQNILNKKTIIDPSTANPSIQTVYLNPAFNKLINSYSDSDIGPFIIHIAREEPDPSA</sequence>
<reference evidence="1" key="1">
    <citation type="submission" date="2021-12" db="EMBL/GenBank/DDBJ databases">
        <authorList>
            <person name="Martin H S."/>
        </authorList>
    </citation>
    <scope>NUCLEOTIDE SEQUENCE</scope>
</reference>